<organism evidence="4 5">
    <name type="scientific">Prymnesium parvum</name>
    <name type="common">Toxic golden alga</name>
    <dbReference type="NCBI Taxonomy" id="97485"/>
    <lineage>
        <taxon>Eukaryota</taxon>
        <taxon>Haptista</taxon>
        <taxon>Haptophyta</taxon>
        <taxon>Prymnesiophyceae</taxon>
        <taxon>Prymnesiales</taxon>
        <taxon>Prymnesiaceae</taxon>
        <taxon>Prymnesium</taxon>
    </lineage>
</organism>
<dbReference type="Proteomes" id="UP001515480">
    <property type="component" value="Unassembled WGS sequence"/>
</dbReference>
<sequence>MAASPGGTLSPYFIQNRALLEHAFSLATDAVCDAQADDIFSFLARYFTELSATHRSRADATQISSANGRALPLHVLRLEDDELEASERSEAASAHADAKDSEAAAVPSSALACHLVFSDRNHGTFFMQWAEGPVATCVTGALMAFVPRRSVPKHKMRDGGRSELMRDVGSAHKKRFYEGWVSFIKTAYSYDGTLHFLSNLDVSGRQVAIHFNDDRMGVHRLPIGGALDFTGLRAIAVVPSLCPDFNMQIMQTRMFKQAGERLGAALSFDGGDGLPMASFNSPSSRGRSPSPSYGRRGDSFSSELDLAGSEFDENESPTSAATFHNLHLD</sequence>
<comment type="caution">
    <text evidence="4">The sequence shown here is derived from an EMBL/GenBank/DDBJ whole genome shotgun (WGS) entry which is preliminary data.</text>
</comment>
<evidence type="ECO:0000259" key="3">
    <source>
        <dbReference type="Pfam" id="PF18591"/>
    </source>
</evidence>
<feature type="region of interest" description="Disordered" evidence="1">
    <location>
        <begin position="276"/>
        <end position="329"/>
    </location>
</feature>
<keyword evidence="5" id="KW-1185">Reference proteome</keyword>
<evidence type="ECO:0000256" key="1">
    <source>
        <dbReference type="SAM" id="MobiDB-lite"/>
    </source>
</evidence>
<proteinExistence type="predicted"/>
<evidence type="ECO:0000313" key="4">
    <source>
        <dbReference type="EMBL" id="KAL1527935.1"/>
    </source>
</evidence>
<reference evidence="4 5" key="1">
    <citation type="journal article" date="2024" name="Science">
        <title>Giant polyketide synthase enzymes in the biosynthesis of giant marine polyether toxins.</title>
        <authorList>
            <person name="Fallon T.R."/>
            <person name="Shende V.V."/>
            <person name="Wierzbicki I.H."/>
            <person name="Pendleton A.L."/>
            <person name="Watervoot N.F."/>
            <person name="Auber R.P."/>
            <person name="Gonzalez D.J."/>
            <person name="Wisecaver J.H."/>
            <person name="Moore B.S."/>
        </authorList>
    </citation>
    <scope>NUCLEOTIDE SEQUENCE [LARGE SCALE GENOMIC DNA]</scope>
    <source>
        <strain evidence="4 5">12B1</strain>
    </source>
</reference>
<accession>A0AB34K5B8</accession>
<dbReference type="Pfam" id="PF18591">
    <property type="entry name" value="IMP2_C"/>
    <property type="match status" value="1"/>
</dbReference>
<protein>
    <submittedName>
        <fullName evidence="4">Uncharacterized protein</fullName>
    </submittedName>
</protein>
<dbReference type="InterPro" id="IPR040955">
    <property type="entry name" value="IMP2_N"/>
</dbReference>
<dbReference type="AlphaFoldDB" id="A0AB34K5B8"/>
<gene>
    <name evidence="4" type="ORF">AB1Y20_009306</name>
</gene>
<feature type="domain" description="Immune Mapped Protein 1-like C-terminal" evidence="3">
    <location>
        <begin position="216"/>
        <end position="268"/>
    </location>
</feature>
<evidence type="ECO:0000313" key="5">
    <source>
        <dbReference type="Proteomes" id="UP001515480"/>
    </source>
</evidence>
<feature type="compositionally biased region" description="Low complexity" evidence="1">
    <location>
        <begin position="281"/>
        <end position="294"/>
    </location>
</feature>
<dbReference type="InterPro" id="IPR040785">
    <property type="entry name" value="IMP1-like_C"/>
</dbReference>
<dbReference type="Pfam" id="PF18590">
    <property type="entry name" value="IMP2_N"/>
    <property type="match status" value="1"/>
</dbReference>
<dbReference type="EMBL" id="JBGBPQ010000002">
    <property type="protein sequence ID" value="KAL1527935.1"/>
    <property type="molecule type" value="Genomic_DNA"/>
</dbReference>
<evidence type="ECO:0000259" key="2">
    <source>
        <dbReference type="Pfam" id="PF18590"/>
    </source>
</evidence>
<name>A0AB34K5B8_PRYPA</name>
<feature type="domain" description="Immune mapped protein 2 N-terminal" evidence="2">
    <location>
        <begin position="112"/>
        <end position="196"/>
    </location>
</feature>